<dbReference type="RefSeq" id="WP_146851182.1">
    <property type="nucleotide sequence ID" value="NZ_BKAG01000019.1"/>
</dbReference>
<sequence>MQQAPTDTLAASRQNLQAFGQHYDYDVSYLEELMDASPGAFKTFEAAMGMGRYQKSAPDEVLMIAKIAAMRLQDCGPCTLLNVKMAREKGMPEALIQASLHQGKGLTPEQRDIYDYARGVAANVDLDPELLPRLQARWGREVIAEIAVSVVSTHLYPTLKRALGHAQSCALIPELAA</sequence>
<gene>
    <name evidence="1" type="ORF">BGE01nite_28990</name>
</gene>
<evidence type="ECO:0000313" key="1">
    <source>
        <dbReference type="EMBL" id="GEP43608.1"/>
    </source>
</evidence>
<reference evidence="1 2" key="1">
    <citation type="submission" date="2019-07" db="EMBL/GenBank/DDBJ databases">
        <title>Whole genome shotgun sequence of Brevifollis gellanilyticus NBRC 108608.</title>
        <authorList>
            <person name="Hosoyama A."/>
            <person name="Uohara A."/>
            <person name="Ohji S."/>
            <person name="Ichikawa N."/>
        </authorList>
    </citation>
    <scope>NUCLEOTIDE SEQUENCE [LARGE SCALE GENOMIC DNA]</scope>
    <source>
        <strain evidence="1 2">NBRC 108608</strain>
    </source>
</reference>
<dbReference type="Proteomes" id="UP000321577">
    <property type="component" value="Unassembled WGS sequence"/>
</dbReference>
<protein>
    <recommendedName>
        <fullName evidence="3">Carboxymuconolactone decarboxylase-like domain-containing protein</fullName>
    </recommendedName>
</protein>
<proteinExistence type="predicted"/>
<dbReference type="AlphaFoldDB" id="A0A512MA45"/>
<keyword evidence="2" id="KW-1185">Reference proteome</keyword>
<dbReference type="OrthoDB" id="287782at2"/>
<dbReference type="InterPro" id="IPR029032">
    <property type="entry name" value="AhpD-like"/>
</dbReference>
<dbReference type="SUPFAM" id="SSF69118">
    <property type="entry name" value="AhpD-like"/>
    <property type="match status" value="1"/>
</dbReference>
<name>A0A512MA45_9BACT</name>
<dbReference type="EMBL" id="BKAG01000019">
    <property type="protein sequence ID" value="GEP43608.1"/>
    <property type="molecule type" value="Genomic_DNA"/>
</dbReference>
<accession>A0A512MA45</accession>
<comment type="caution">
    <text evidence="1">The sequence shown here is derived from an EMBL/GenBank/DDBJ whole genome shotgun (WGS) entry which is preliminary data.</text>
</comment>
<dbReference type="Gene3D" id="1.20.1290.10">
    <property type="entry name" value="AhpD-like"/>
    <property type="match status" value="1"/>
</dbReference>
<organism evidence="1 2">
    <name type="scientific">Brevifollis gellanilyticus</name>
    <dbReference type="NCBI Taxonomy" id="748831"/>
    <lineage>
        <taxon>Bacteria</taxon>
        <taxon>Pseudomonadati</taxon>
        <taxon>Verrucomicrobiota</taxon>
        <taxon>Verrucomicrobiia</taxon>
        <taxon>Verrucomicrobiales</taxon>
        <taxon>Verrucomicrobiaceae</taxon>
    </lineage>
</organism>
<evidence type="ECO:0000313" key="2">
    <source>
        <dbReference type="Proteomes" id="UP000321577"/>
    </source>
</evidence>
<evidence type="ECO:0008006" key="3">
    <source>
        <dbReference type="Google" id="ProtNLM"/>
    </source>
</evidence>